<evidence type="ECO:0000313" key="5">
    <source>
        <dbReference type="EMBL" id="KAG3211673.1"/>
    </source>
</evidence>
<dbReference type="Proteomes" id="UP000774804">
    <property type="component" value="Unassembled WGS sequence"/>
</dbReference>
<gene>
    <name evidence="6" type="ORF">PC110_g12436</name>
    <name evidence="1" type="ORF">PC113_g18172</name>
    <name evidence="2" type="ORF">PC115_g16130</name>
    <name evidence="3" type="ORF">PC117_g11039</name>
    <name evidence="4" type="ORF">PC118_g16327</name>
    <name evidence="5" type="ORF">PC129_g17354</name>
</gene>
<sequence length="73" mass="8474">MTSPFETTLRRECTINGIPRCIPLGTFCRFQALATTNHAPFPVNRLFLNPLQSDLQFQRPTYGFLRLYYGYPT</sequence>
<dbReference type="Proteomes" id="UP000697107">
    <property type="component" value="Unassembled WGS sequence"/>
</dbReference>
<evidence type="ECO:0000313" key="1">
    <source>
        <dbReference type="EMBL" id="KAG2845507.1"/>
    </source>
</evidence>
<evidence type="ECO:0000313" key="3">
    <source>
        <dbReference type="EMBL" id="KAG2939105.1"/>
    </source>
</evidence>
<dbReference type="Proteomes" id="UP000736787">
    <property type="component" value="Unassembled WGS sequence"/>
</dbReference>
<dbReference type="EMBL" id="RCMI01000689">
    <property type="protein sequence ID" value="KAG2900688.1"/>
    <property type="molecule type" value="Genomic_DNA"/>
</dbReference>
<evidence type="ECO:0000313" key="6">
    <source>
        <dbReference type="EMBL" id="RAW31219.1"/>
    </source>
</evidence>
<name>A0A329S3E9_9STRA</name>
<evidence type="ECO:0000313" key="7">
    <source>
        <dbReference type="Proteomes" id="UP000251314"/>
    </source>
</evidence>
<dbReference type="AlphaFoldDB" id="A0A329S3E9"/>
<evidence type="ECO:0000313" key="4">
    <source>
        <dbReference type="EMBL" id="KAG2971360.1"/>
    </source>
</evidence>
<dbReference type="Proteomes" id="UP000760860">
    <property type="component" value="Unassembled WGS sequence"/>
</dbReference>
<reference evidence="6 7" key="1">
    <citation type="submission" date="2018-01" db="EMBL/GenBank/DDBJ databases">
        <title>Draft genome of the strawberry crown rot pathogen Phytophthora cactorum.</title>
        <authorList>
            <person name="Armitage A.D."/>
            <person name="Lysoe E."/>
            <person name="Nellist C.F."/>
            <person name="Harrison R.J."/>
            <person name="Brurberg M.B."/>
        </authorList>
    </citation>
    <scope>NUCLEOTIDE SEQUENCE [LARGE SCALE GENOMIC DNA]</scope>
    <source>
        <strain evidence="6 7">10300</strain>
    </source>
</reference>
<organism evidence="6 7">
    <name type="scientific">Phytophthora cactorum</name>
    <dbReference type="NCBI Taxonomy" id="29920"/>
    <lineage>
        <taxon>Eukaryota</taxon>
        <taxon>Sar</taxon>
        <taxon>Stramenopiles</taxon>
        <taxon>Oomycota</taxon>
        <taxon>Peronosporomycetes</taxon>
        <taxon>Peronosporales</taxon>
        <taxon>Peronosporaceae</taxon>
        <taxon>Phytophthora</taxon>
    </lineage>
</organism>
<keyword evidence="7" id="KW-1185">Reference proteome</keyword>
<evidence type="ECO:0000313" key="2">
    <source>
        <dbReference type="EMBL" id="KAG2900688.1"/>
    </source>
</evidence>
<dbReference type="VEuPathDB" id="FungiDB:PC110_g12436"/>
<protein>
    <submittedName>
        <fullName evidence="6">Uncharacterized protein</fullName>
    </submittedName>
</protein>
<comment type="caution">
    <text evidence="6">The sequence shown here is derived from an EMBL/GenBank/DDBJ whole genome shotgun (WGS) entry which is preliminary data.</text>
</comment>
<dbReference type="EMBL" id="RCMG01000834">
    <property type="protein sequence ID" value="KAG2845507.1"/>
    <property type="molecule type" value="Genomic_DNA"/>
</dbReference>
<dbReference type="EMBL" id="RCMV01000925">
    <property type="protein sequence ID" value="KAG3211673.1"/>
    <property type="molecule type" value="Genomic_DNA"/>
</dbReference>
<dbReference type="Proteomes" id="UP000735874">
    <property type="component" value="Unassembled WGS sequence"/>
</dbReference>
<accession>A0A329S3E9</accession>
<dbReference type="EMBL" id="RCML01000673">
    <property type="protein sequence ID" value="KAG2971360.1"/>
    <property type="molecule type" value="Genomic_DNA"/>
</dbReference>
<reference evidence="1" key="2">
    <citation type="submission" date="2018-10" db="EMBL/GenBank/DDBJ databases">
        <title>Effector identification in a new, highly contiguous assembly of the strawberry crown rot pathogen Phytophthora cactorum.</title>
        <authorList>
            <person name="Armitage A.D."/>
            <person name="Nellist C.F."/>
            <person name="Bates H."/>
            <person name="Vickerstaff R.J."/>
            <person name="Harrison R.J."/>
        </authorList>
    </citation>
    <scope>NUCLEOTIDE SEQUENCE</scope>
    <source>
        <strain evidence="1">15-7</strain>
        <strain evidence="2">4032</strain>
        <strain evidence="3">4040</strain>
        <strain evidence="4">P415</strain>
        <strain evidence="5">P421</strain>
    </source>
</reference>
<dbReference type="Proteomes" id="UP000251314">
    <property type="component" value="Unassembled WGS sequence"/>
</dbReference>
<dbReference type="EMBL" id="RCMK01000278">
    <property type="protein sequence ID" value="KAG2939105.1"/>
    <property type="molecule type" value="Genomic_DNA"/>
</dbReference>
<dbReference type="OrthoDB" id="125206at2759"/>
<proteinExistence type="predicted"/>
<dbReference type="EMBL" id="MJFZ01000332">
    <property type="protein sequence ID" value="RAW31219.1"/>
    <property type="molecule type" value="Genomic_DNA"/>
</dbReference>